<dbReference type="CDD" id="cd06170">
    <property type="entry name" value="LuxR_C_like"/>
    <property type="match status" value="1"/>
</dbReference>
<protein>
    <submittedName>
        <fullName evidence="7">LuxR C-terminal-related transcriptional regulator</fullName>
    </submittedName>
</protein>
<evidence type="ECO:0000313" key="8">
    <source>
        <dbReference type="Proteomes" id="UP001176429"/>
    </source>
</evidence>
<evidence type="ECO:0000256" key="1">
    <source>
        <dbReference type="ARBA" id="ARBA00023015"/>
    </source>
</evidence>
<feature type="domain" description="HTH luxR-type" evidence="5">
    <location>
        <begin position="162"/>
        <end position="227"/>
    </location>
</feature>
<name>A0ABT9B4V3_9BACT</name>
<proteinExistence type="predicted"/>
<dbReference type="PROSITE" id="PS50110">
    <property type="entry name" value="RESPONSE_REGULATORY"/>
    <property type="match status" value="1"/>
</dbReference>
<keyword evidence="1" id="KW-0805">Transcription regulation</keyword>
<dbReference type="SMART" id="SM00448">
    <property type="entry name" value="REC"/>
    <property type="match status" value="1"/>
</dbReference>
<gene>
    <name evidence="7" type="ORF">Q5H93_00360</name>
</gene>
<comment type="caution">
    <text evidence="7">The sequence shown here is derived from an EMBL/GenBank/DDBJ whole genome shotgun (WGS) entry which is preliminary data.</text>
</comment>
<reference evidence="7" key="1">
    <citation type="submission" date="2023-07" db="EMBL/GenBank/DDBJ databases">
        <authorList>
            <person name="Kim M.K."/>
        </authorList>
    </citation>
    <scope>NUCLEOTIDE SEQUENCE</scope>
    <source>
        <strain evidence="7">ASUV-10-1</strain>
    </source>
</reference>
<feature type="domain" description="Response regulatory" evidence="6">
    <location>
        <begin position="22"/>
        <end position="139"/>
    </location>
</feature>
<dbReference type="PANTHER" id="PTHR43214">
    <property type="entry name" value="TWO-COMPONENT RESPONSE REGULATOR"/>
    <property type="match status" value="1"/>
</dbReference>
<accession>A0ABT9B4V3</accession>
<dbReference type="SUPFAM" id="SSF52172">
    <property type="entry name" value="CheY-like"/>
    <property type="match status" value="1"/>
</dbReference>
<sequence>MSAVTPPLLGADAPPPVTFPLRLAIVEDDLTVRSLLCDYLFDCEEFSFAMAVGSVEELWRELELGLPPQLLLLDLSLPGQSGLAALPRLQERLPDTKVLVQTMHDNADTVFQALRAGAAGYVVKSATPLPAYRQALLEVARGGIAISPAIAGKVLAYFTPSLAQQPDLLSERERQVLQGLVDGLSEKQVAARLDIAYATVHIHVRRIYKKLQVNSRAELLSRYAQGKM</sequence>
<dbReference type="InterPro" id="IPR001789">
    <property type="entry name" value="Sig_transdc_resp-reg_receiver"/>
</dbReference>
<keyword evidence="3" id="KW-0804">Transcription</keyword>
<dbReference type="Proteomes" id="UP001176429">
    <property type="component" value="Unassembled WGS sequence"/>
</dbReference>
<dbReference type="PANTHER" id="PTHR43214:SF41">
    <property type="entry name" value="NITRATE_NITRITE RESPONSE REGULATOR PROTEIN NARP"/>
    <property type="match status" value="1"/>
</dbReference>
<dbReference type="Pfam" id="PF00072">
    <property type="entry name" value="Response_reg"/>
    <property type="match status" value="1"/>
</dbReference>
<feature type="modified residue" description="4-aspartylphosphate" evidence="4">
    <location>
        <position position="74"/>
    </location>
</feature>
<dbReference type="EMBL" id="JAUQSY010000001">
    <property type="protein sequence ID" value="MDO7873167.1"/>
    <property type="molecule type" value="Genomic_DNA"/>
</dbReference>
<dbReference type="InterPro" id="IPR016032">
    <property type="entry name" value="Sig_transdc_resp-reg_C-effctor"/>
</dbReference>
<organism evidence="7 8">
    <name type="scientific">Hymenobacter aranciens</name>
    <dbReference type="NCBI Taxonomy" id="3063996"/>
    <lineage>
        <taxon>Bacteria</taxon>
        <taxon>Pseudomonadati</taxon>
        <taxon>Bacteroidota</taxon>
        <taxon>Cytophagia</taxon>
        <taxon>Cytophagales</taxon>
        <taxon>Hymenobacteraceae</taxon>
        <taxon>Hymenobacter</taxon>
    </lineage>
</organism>
<evidence type="ECO:0000256" key="4">
    <source>
        <dbReference type="PROSITE-ProRule" id="PRU00169"/>
    </source>
</evidence>
<dbReference type="SMART" id="SM00421">
    <property type="entry name" value="HTH_LUXR"/>
    <property type="match status" value="1"/>
</dbReference>
<dbReference type="Gene3D" id="3.40.50.2300">
    <property type="match status" value="1"/>
</dbReference>
<keyword evidence="4" id="KW-0597">Phosphoprotein</keyword>
<keyword evidence="8" id="KW-1185">Reference proteome</keyword>
<evidence type="ECO:0000259" key="5">
    <source>
        <dbReference type="PROSITE" id="PS50043"/>
    </source>
</evidence>
<dbReference type="Pfam" id="PF00196">
    <property type="entry name" value="GerE"/>
    <property type="match status" value="1"/>
</dbReference>
<evidence type="ECO:0000259" key="6">
    <source>
        <dbReference type="PROSITE" id="PS50110"/>
    </source>
</evidence>
<dbReference type="PRINTS" id="PR00038">
    <property type="entry name" value="HTHLUXR"/>
</dbReference>
<dbReference type="InterPro" id="IPR011006">
    <property type="entry name" value="CheY-like_superfamily"/>
</dbReference>
<dbReference type="PROSITE" id="PS50043">
    <property type="entry name" value="HTH_LUXR_2"/>
    <property type="match status" value="1"/>
</dbReference>
<evidence type="ECO:0000313" key="7">
    <source>
        <dbReference type="EMBL" id="MDO7873167.1"/>
    </source>
</evidence>
<keyword evidence="2" id="KW-0238">DNA-binding</keyword>
<dbReference type="SUPFAM" id="SSF46894">
    <property type="entry name" value="C-terminal effector domain of the bipartite response regulators"/>
    <property type="match status" value="1"/>
</dbReference>
<dbReference type="RefSeq" id="WP_305004483.1">
    <property type="nucleotide sequence ID" value="NZ_JAUQSY010000001.1"/>
</dbReference>
<evidence type="ECO:0000256" key="2">
    <source>
        <dbReference type="ARBA" id="ARBA00023125"/>
    </source>
</evidence>
<evidence type="ECO:0000256" key="3">
    <source>
        <dbReference type="ARBA" id="ARBA00023163"/>
    </source>
</evidence>
<dbReference type="InterPro" id="IPR000792">
    <property type="entry name" value="Tscrpt_reg_LuxR_C"/>
</dbReference>
<dbReference type="InterPro" id="IPR039420">
    <property type="entry name" value="WalR-like"/>
</dbReference>